<reference evidence="1" key="1">
    <citation type="submission" date="2023-03" db="EMBL/GenBank/DDBJ databases">
        <title>Chromosome-level genomes of two armyworms, Mythimna separata and Mythimna loreyi, provide insights into the biosynthesis and reception of sex pheromones.</title>
        <authorList>
            <person name="Zhao H."/>
        </authorList>
    </citation>
    <scope>NUCLEOTIDE SEQUENCE</scope>
    <source>
        <strain evidence="1">BeijingLab</strain>
    </source>
</reference>
<accession>A0ACC2QAV3</accession>
<name>A0ACC2QAV3_9NEOP</name>
<evidence type="ECO:0000313" key="1">
    <source>
        <dbReference type="EMBL" id="KAJ8712905.1"/>
    </source>
</evidence>
<dbReference type="Proteomes" id="UP001231649">
    <property type="component" value="Chromosome 21"/>
</dbReference>
<organism evidence="1 2">
    <name type="scientific">Mythimna loreyi</name>
    <dbReference type="NCBI Taxonomy" id="667449"/>
    <lineage>
        <taxon>Eukaryota</taxon>
        <taxon>Metazoa</taxon>
        <taxon>Ecdysozoa</taxon>
        <taxon>Arthropoda</taxon>
        <taxon>Hexapoda</taxon>
        <taxon>Insecta</taxon>
        <taxon>Pterygota</taxon>
        <taxon>Neoptera</taxon>
        <taxon>Endopterygota</taxon>
        <taxon>Lepidoptera</taxon>
        <taxon>Glossata</taxon>
        <taxon>Ditrysia</taxon>
        <taxon>Noctuoidea</taxon>
        <taxon>Noctuidae</taxon>
        <taxon>Noctuinae</taxon>
        <taxon>Hadenini</taxon>
        <taxon>Mythimna</taxon>
    </lineage>
</organism>
<gene>
    <name evidence="1" type="ORF">PYW08_008209</name>
</gene>
<proteinExistence type="predicted"/>
<dbReference type="EMBL" id="CM056797">
    <property type="protein sequence ID" value="KAJ8712905.1"/>
    <property type="molecule type" value="Genomic_DNA"/>
</dbReference>
<keyword evidence="2" id="KW-1185">Reference proteome</keyword>
<comment type="caution">
    <text evidence="1">The sequence shown here is derived from an EMBL/GenBank/DDBJ whole genome shotgun (WGS) entry which is preliminary data.</text>
</comment>
<evidence type="ECO:0000313" key="2">
    <source>
        <dbReference type="Proteomes" id="UP001231649"/>
    </source>
</evidence>
<sequence>MGSNNPPRNDKAVAIPANGQDNTGQSGQGTAQLVLTAGNNNQQNTQNDSSPASSQGSVRRQPKNLQSLLKFAMEATRAEDAPGNTVAPLDDQRRRFLEEALRSLTVNVAEVLDNAIKVLTNRELLNSIKEGDELPDEVKNSFTILLDHVDDMDVANDFSKMGGFAMFPMCYSSQNEDLRARASSVLGTLCQNNPYCQERALSSGLLAVLLNLVRSERGTALAKCLYALSCMSRGYEPASLELIKQDGCPALVELLNSPETPAKTKAAFLIRHFCQNFPDARKRFVTLNIVKVIAAEIQAGRNESTEHLLSILQVLVNSKDPVIMQQCKDPRNHLKQTLQNHLKRPELSDDRFIEEKEYCQGLLNTIFSSNPPNRPVNIEEADR</sequence>
<protein>
    <submittedName>
        <fullName evidence="1">Uncharacterized protein</fullName>
    </submittedName>
</protein>